<gene>
    <name evidence="1" type="ORF">TH4_00035</name>
</gene>
<name>A0A853L569_9PROT</name>
<dbReference type="RefSeq" id="WP_064779454.1">
    <property type="nucleotide sequence ID" value="NZ_JPVZ01000001.1"/>
</dbReference>
<organism evidence="1 2">
    <name type="scientific">Thalassospira tepidiphila MCCC 1A03514</name>
    <dbReference type="NCBI Taxonomy" id="1177930"/>
    <lineage>
        <taxon>Bacteria</taxon>
        <taxon>Pseudomonadati</taxon>
        <taxon>Pseudomonadota</taxon>
        <taxon>Alphaproteobacteria</taxon>
        <taxon>Rhodospirillales</taxon>
        <taxon>Thalassospiraceae</taxon>
        <taxon>Thalassospira</taxon>
    </lineage>
</organism>
<dbReference type="EMBL" id="JPVZ01000001">
    <property type="protein sequence ID" value="OAZ11523.1"/>
    <property type="molecule type" value="Genomic_DNA"/>
</dbReference>
<comment type="caution">
    <text evidence="1">The sequence shown here is derived from an EMBL/GenBank/DDBJ whole genome shotgun (WGS) entry which is preliminary data.</text>
</comment>
<sequence>MIVDEEEFAVLKSGEFGLPRNLEGMSVTSLKDYRAALEREIKHVDETLEHRKGVTEGAEALFKS</sequence>
<reference evidence="1 2" key="1">
    <citation type="submission" date="2014-07" db="EMBL/GenBank/DDBJ databases">
        <title>Draft genome sequence of Thalassospira tepidiphila 1-1B.</title>
        <authorList>
            <person name="Lai Q."/>
            <person name="Shao Z."/>
        </authorList>
    </citation>
    <scope>NUCLEOTIDE SEQUENCE [LARGE SCALE GENOMIC DNA]</scope>
    <source>
        <strain evidence="1 2">MCCC 1A03514</strain>
    </source>
</reference>
<proteinExistence type="predicted"/>
<dbReference type="AlphaFoldDB" id="A0A853L569"/>
<dbReference type="Proteomes" id="UP000094009">
    <property type="component" value="Unassembled WGS sequence"/>
</dbReference>
<evidence type="ECO:0000313" key="1">
    <source>
        <dbReference type="EMBL" id="OAZ11523.1"/>
    </source>
</evidence>
<dbReference type="InterPro" id="IPR009579">
    <property type="entry name" value="DUF1192"/>
</dbReference>
<evidence type="ECO:0008006" key="3">
    <source>
        <dbReference type="Google" id="ProtNLM"/>
    </source>
</evidence>
<protein>
    <recommendedName>
        <fullName evidence="3">DUF1192 domain-containing protein</fullName>
    </recommendedName>
</protein>
<dbReference type="Pfam" id="PF06698">
    <property type="entry name" value="DUF1192"/>
    <property type="match status" value="1"/>
</dbReference>
<evidence type="ECO:0000313" key="2">
    <source>
        <dbReference type="Proteomes" id="UP000094009"/>
    </source>
</evidence>
<accession>A0A853L569</accession>